<dbReference type="Gene3D" id="2.60.120.10">
    <property type="entry name" value="Jelly Rolls"/>
    <property type="match status" value="1"/>
</dbReference>
<proteinExistence type="predicted"/>
<dbReference type="InterPro" id="IPR014710">
    <property type="entry name" value="RmlC-like_jellyroll"/>
</dbReference>
<dbReference type="EMBL" id="FAXA01000038">
    <property type="protein sequence ID" value="CUV01290.1"/>
    <property type="molecule type" value="Genomic_DNA"/>
</dbReference>
<sequence length="149" mass="15803">MADITASNNDPVPPLGHRSQTPDVTAPDGSEIRLLVGGRQGGSKSSLVEVTLGPGRVTRPVRHRSVEEVWYVLEGAGMVWRCPPDAEPMTVPAMNIKLGDALVIPTGWSFQFSAGPDKALKFLCHTTPPWPEGDEAVAVEHGGLGEATV</sequence>
<dbReference type="AlphaFoldDB" id="A0A160VA22"/>
<reference evidence="2" key="1">
    <citation type="submission" date="2015-10" db="EMBL/GenBank/DDBJ databases">
        <authorList>
            <person name="Gilbert D.G."/>
        </authorList>
    </citation>
    <scope>NUCLEOTIDE SEQUENCE</scope>
</reference>
<evidence type="ECO:0000256" key="1">
    <source>
        <dbReference type="SAM" id="MobiDB-lite"/>
    </source>
</evidence>
<feature type="region of interest" description="Disordered" evidence="1">
    <location>
        <begin position="1"/>
        <end position="28"/>
    </location>
</feature>
<gene>
    <name evidence="2" type="ORF">MGWOODY_Clf1455</name>
</gene>
<protein>
    <submittedName>
        <fullName evidence="2">Uncharacterized protein</fullName>
    </submittedName>
</protein>
<name>A0A160VA22_9ZZZZ</name>
<accession>A0A160VA22</accession>
<dbReference type="SUPFAM" id="SSF51182">
    <property type="entry name" value="RmlC-like cupins"/>
    <property type="match status" value="1"/>
</dbReference>
<dbReference type="InterPro" id="IPR011051">
    <property type="entry name" value="RmlC_Cupin_sf"/>
</dbReference>
<feature type="compositionally biased region" description="Polar residues" evidence="1">
    <location>
        <begin position="1"/>
        <end position="10"/>
    </location>
</feature>
<evidence type="ECO:0000313" key="2">
    <source>
        <dbReference type="EMBL" id="CUV01290.1"/>
    </source>
</evidence>
<organism evidence="2">
    <name type="scientific">hydrothermal vent metagenome</name>
    <dbReference type="NCBI Taxonomy" id="652676"/>
    <lineage>
        <taxon>unclassified sequences</taxon>
        <taxon>metagenomes</taxon>
        <taxon>ecological metagenomes</taxon>
    </lineage>
</organism>